<keyword evidence="2" id="KW-1185">Reference proteome</keyword>
<proteinExistence type="predicted"/>
<evidence type="ECO:0000313" key="1">
    <source>
        <dbReference type="EMBL" id="RAH39721.1"/>
    </source>
</evidence>
<accession>A0ACD1FRX6</accession>
<reference evidence="1" key="1">
    <citation type="submission" date="2018-02" db="EMBL/GenBank/DDBJ databases">
        <title>The genomes of Aspergillus section Nigri reveals drivers in fungal speciation.</title>
        <authorList>
            <consortium name="DOE Joint Genome Institute"/>
            <person name="Vesth T.C."/>
            <person name="Nybo J."/>
            <person name="Theobald S."/>
            <person name="Brandl J."/>
            <person name="Frisvad J.C."/>
            <person name="Nielsen K.F."/>
            <person name="Lyhne E.K."/>
            <person name="Kogle M.E."/>
            <person name="Kuo A."/>
            <person name="Riley R."/>
            <person name="Clum A."/>
            <person name="Nolan M."/>
            <person name="Lipzen A."/>
            <person name="Salamov A."/>
            <person name="Henrissat B."/>
            <person name="Wiebenga A."/>
            <person name="De vries R.P."/>
            <person name="Grigoriev I.V."/>
            <person name="Mortensen U.H."/>
            <person name="Andersen M.R."/>
            <person name="Baker S.E."/>
        </authorList>
    </citation>
    <scope>NUCLEOTIDE SEQUENCE</scope>
    <source>
        <strain evidence="1">CBS 621.78</strain>
    </source>
</reference>
<protein>
    <submittedName>
        <fullName evidence="1">Uncharacterized protein</fullName>
    </submittedName>
</protein>
<dbReference type="Proteomes" id="UP000249057">
    <property type="component" value="Unassembled WGS sequence"/>
</dbReference>
<organism evidence="1 2">
    <name type="scientific">Aspergillus brunneoviolaceus CBS 621.78</name>
    <dbReference type="NCBI Taxonomy" id="1450534"/>
    <lineage>
        <taxon>Eukaryota</taxon>
        <taxon>Fungi</taxon>
        <taxon>Dikarya</taxon>
        <taxon>Ascomycota</taxon>
        <taxon>Pezizomycotina</taxon>
        <taxon>Eurotiomycetes</taxon>
        <taxon>Eurotiomycetidae</taxon>
        <taxon>Eurotiales</taxon>
        <taxon>Aspergillaceae</taxon>
        <taxon>Aspergillus</taxon>
        <taxon>Aspergillus subgen. Circumdati</taxon>
    </lineage>
</organism>
<evidence type="ECO:0000313" key="2">
    <source>
        <dbReference type="Proteomes" id="UP000249057"/>
    </source>
</evidence>
<dbReference type="EMBL" id="KZ825437">
    <property type="protein sequence ID" value="RAH39721.1"/>
    <property type="molecule type" value="Genomic_DNA"/>
</dbReference>
<name>A0ACD1FRX6_9EURO</name>
<gene>
    <name evidence="1" type="ORF">BO95DRAFT_448472</name>
</gene>
<sequence>MGSNMQMEVGKAPCGREGGLHRPLIYSGMEFILPGSRFDNLTAVESKWAASTIVPPAHEARSSGSNRMPLHFLANMITLIRFRVALPYSSL</sequence>